<evidence type="ECO:0000313" key="1">
    <source>
        <dbReference type="EMBL" id="CAG8822470.1"/>
    </source>
</evidence>
<organism evidence="1 2">
    <name type="scientific">Dentiscutata erythropus</name>
    <dbReference type="NCBI Taxonomy" id="1348616"/>
    <lineage>
        <taxon>Eukaryota</taxon>
        <taxon>Fungi</taxon>
        <taxon>Fungi incertae sedis</taxon>
        <taxon>Mucoromycota</taxon>
        <taxon>Glomeromycotina</taxon>
        <taxon>Glomeromycetes</taxon>
        <taxon>Diversisporales</taxon>
        <taxon>Gigasporaceae</taxon>
        <taxon>Dentiscutata</taxon>
    </lineage>
</organism>
<evidence type="ECO:0000313" key="2">
    <source>
        <dbReference type="Proteomes" id="UP000789405"/>
    </source>
</evidence>
<accession>A0A9N9PI07</accession>
<reference evidence="1" key="1">
    <citation type="submission" date="2021-06" db="EMBL/GenBank/DDBJ databases">
        <authorList>
            <person name="Kallberg Y."/>
            <person name="Tangrot J."/>
            <person name="Rosling A."/>
        </authorList>
    </citation>
    <scope>NUCLEOTIDE SEQUENCE</scope>
    <source>
        <strain evidence="1">MA453B</strain>
    </source>
</reference>
<dbReference type="EMBL" id="CAJVPY010062175">
    <property type="protein sequence ID" value="CAG8822470.1"/>
    <property type="molecule type" value="Genomic_DNA"/>
</dbReference>
<feature type="non-terminal residue" evidence="1">
    <location>
        <position position="52"/>
    </location>
</feature>
<dbReference type="Proteomes" id="UP000789405">
    <property type="component" value="Unassembled WGS sequence"/>
</dbReference>
<sequence length="52" mass="6087">MNNFRFPDISQVFKNLFEINISDESFENETSQSQPHNVTDEIISVKLEKLNV</sequence>
<dbReference type="AlphaFoldDB" id="A0A9N9PI07"/>
<gene>
    <name evidence="1" type="ORF">DERYTH_LOCUS27307</name>
</gene>
<dbReference type="OrthoDB" id="2376620at2759"/>
<protein>
    <submittedName>
        <fullName evidence="1">5732_t:CDS:1</fullName>
    </submittedName>
</protein>
<name>A0A9N9PI07_9GLOM</name>
<keyword evidence="2" id="KW-1185">Reference proteome</keyword>
<proteinExistence type="predicted"/>
<comment type="caution">
    <text evidence="1">The sequence shown here is derived from an EMBL/GenBank/DDBJ whole genome shotgun (WGS) entry which is preliminary data.</text>
</comment>